<proteinExistence type="predicted"/>
<evidence type="ECO:0000256" key="2">
    <source>
        <dbReference type="SAM" id="MobiDB-lite"/>
    </source>
</evidence>
<evidence type="ECO:0000313" key="5">
    <source>
        <dbReference type="EMBL" id="KAL1600559.1"/>
    </source>
</evidence>
<feature type="domain" description="Glycosyltransferase family 28 N-terminal" evidence="3">
    <location>
        <begin position="247"/>
        <end position="400"/>
    </location>
</feature>
<dbReference type="InterPro" id="IPR002213">
    <property type="entry name" value="UDP_glucos_trans"/>
</dbReference>
<feature type="compositionally biased region" description="Polar residues" evidence="2">
    <location>
        <begin position="144"/>
        <end position="156"/>
    </location>
</feature>
<dbReference type="Pfam" id="PF06722">
    <property type="entry name" value="EryCIII-like_C"/>
    <property type="match status" value="1"/>
</dbReference>
<evidence type="ECO:0000313" key="6">
    <source>
        <dbReference type="Proteomes" id="UP001521785"/>
    </source>
</evidence>
<feature type="region of interest" description="Disordered" evidence="2">
    <location>
        <begin position="1030"/>
        <end position="1165"/>
    </location>
</feature>
<protein>
    <recommendedName>
        <fullName evidence="7">Glycosyltransferase family 28 N-terminal domain-containing protein</fullName>
    </recommendedName>
</protein>
<accession>A0ABR3R7Z3</accession>
<evidence type="ECO:0008006" key="7">
    <source>
        <dbReference type="Google" id="ProtNLM"/>
    </source>
</evidence>
<feature type="compositionally biased region" description="Low complexity" evidence="2">
    <location>
        <begin position="62"/>
        <end position="72"/>
    </location>
</feature>
<dbReference type="PANTHER" id="PTHR48050">
    <property type="entry name" value="STEROL 3-BETA-GLUCOSYLTRANSFERASE"/>
    <property type="match status" value="1"/>
</dbReference>
<feature type="compositionally biased region" description="Basic and acidic residues" evidence="2">
    <location>
        <begin position="167"/>
        <end position="181"/>
    </location>
</feature>
<feature type="compositionally biased region" description="Polar residues" evidence="2">
    <location>
        <begin position="1"/>
        <end position="12"/>
    </location>
</feature>
<dbReference type="Gene3D" id="3.40.50.2000">
    <property type="entry name" value="Glycogen Phosphorylase B"/>
    <property type="match status" value="2"/>
</dbReference>
<feature type="compositionally biased region" description="Basic and acidic residues" evidence="2">
    <location>
        <begin position="1113"/>
        <end position="1143"/>
    </location>
</feature>
<feature type="domain" description="Erythromycin biosynthesis protein CIII-like C-terminal" evidence="4">
    <location>
        <begin position="537"/>
        <end position="636"/>
    </location>
</feature>
<sequence>MASDSQRQSSPLPTAVHLHEPQLTSPEVRKAPQYDPFSKPSATDFAESPGVPDKMATHDPYSSARSAAPPASHNVTEENSARPSLQKAETERPQPIAKISLQEIKRAGTAQDMTRHMHGPKTLMFDPYGSDSSSDFDEDETHGKNSSATGTNSRKTSSPRPSSRLKFGNDHFHTKGKVSRKDGRVKLSISETLNSGYFAKTLGAGLKKHFAGADDLQNGNDAPSAHARIAPEDDCMEDPKRRVRLNIVIIVIGSRGDIQPFLRIGKILKEDYGHRVRIATHPAFKSFIQDDSGLEFFSIGGDPSELMAFMVKNPGLIPSLETVKEGEVGRRRAAMYEMFQGMWRACINATDDENDLANLKMMGGGQPFICDAIIANPPSFAPPHIAERLGVPLHMMFTYPLVEMMTWQGLGDLINRFRSTTLHLDEVSTLWAPGQLFRLKVPYTYMWSPGLVPKPKDWGPEIDIAGFVFLDLASSFKPPGDLQKFLDAGPPPVYIGFGSIVVDDPDKFTKLIFKAVEIAGVRALVSKGWGGFGSNSTAPDNIFMLENTPHDWLFPKVSAVVHHGGAGTTAIGLKCARPTMIVPFFGDQPFWGAMVAKAKAGAHECIPYKQLTAERLAEGIKQCLTDEAKQNVQKISDSIAKEGDGALNAVRSFHRSLPLREGGTMRCSLLLNHAAAWRLKNTSIRLCPVAAELLVEWKKIKWNELRLLRQYEWNDFGGPGEPVTGIYGAIVDTIGEIATGMGGVPYNMAKSVKNRERYYEKKYKVHKRQKQKQQHKATPDRANAEHGEGKESDGSTNKRTAVDDLHGDSKKGRPKPGERQRSVLSDVIEPEDFLAIEFAKEAEQGLRKTAGAVVRFPMRIQLALAQGFHNAPRLYGDTTVRRIPRITGMHSGIRAGRDELVYGIRDGVSGLWMQPIRGAKSGGAMGFARGLGIGVGGFVLKDICAFVGPGAYFLKGCDEEYLKKYQPTRFIRRARILQGRKEVAELAYAADRPANSGATKARAEDRKAEAAKRWEVEKRVSLEWKALQPQVKEEKKNTRSGLSAALLGQPKYKEGAPMPMKEARSSMQSTRHGDGPRKAKTQPILEADAQPNGDLPGGSNVPRSESAPMTAEQYKEKGATKKKWRFDSLHKHEKREAKGETLSRDTMPNGGAGFVNGDVGSVRAL</sequence>
<evidence type="ECO:0000259" key="3">
    <source>
        <dbReference type="Pfam" id="PF03033"/>
    </source>
</evidence>
<evidence type="ECO:0000256" key="1">
    <source>
        <dbReference type="ARBA" id="ARBA00022679"/>
    </source>
</evidence>
<feature type="region of interest" description="Disordered" evidence="2">
    <location>
        <begin position="1"/>
        <end position="101"/>
    </location>
</feature>
<dbReference type="PANTHER" id="PTHR48050:SF5">
    <property type="entry name" value="UDP-GLUCOSE,STEROL TRANSFERASE"/>
    <property type="match status" value="1"/>
</dbReference>
<dbReference type="Proteomes" id="UP001521785">
    <property type="component" value="Unassembled WGS sequence"/>
</dbReference>
<dbReference type="InterPro" id="IPR010610">
    <property type="entry name" value="EryCIII-like_C"/>
</dbReference>
<evidence type="ECO:0000259" key="4">
    <source>
        <dbReference type="Pfam" id="PF06722"/>
    </source>
</evidence>
<dbReference type="EMBL" id="JAKJXO020000009">
    <property type="protein sequence ID" value="KAL1600559.1"/>
    <property type="molecule type" value="Genomic_DNA"/>
</dbReference>
<feature type="compositionally biased region" description="Basic and acidic residues" evidence="2">
    <location>
        <begin position="777"/>
        <end position="793"/>
    </location>
</feature>
<comment type="caution">
    <text evidence="5">The sequence shown here is derived from an EMBL/GenBank/DDBJ whole genome shotgun (WGS) entry which is preliminary data.</text>
</comment>
<gene>
    <name evidence="5" type="ORF">SLS60_006945</name>
</gene>
<feature type="compositionally biased region" description="Basic residues" evidence="2">
    <location>
        <begin position="763"/>
        <end position="775"/>
    </location>
</feature>
<name>A0ABR3R7Z3_9PLEO</name>
<dbReference type="CDD" id="cd03784">
    <property type="entry name" value="GT1_Gtf-like"/>
    <property type="match status" value="1"/>
</dbReference>
<dbReference type="SUPFAM" id="SSF53756">
    <property type="entry name" value="UDP-Glycosyltransferase/glycogen phosphorylase"/>
    <property type="match status" value="1"/>
</dbReference>
<keyword evidence="6" id="KW-1185">Reference proteome</keyword>
<organism evidence="5 6">
    <name type="scientific">Paraconiothyrium brasiliense</name>
    <dbReference type="NCBI Taxonomy" id="300254"/>
    <lineage>
        <taxon>Eukaryota</taxon>
        <taxon>Fungi</taxon>
        <taxon>Dikarya</taxon>
        <taxon>Ascomycota</taxon>
        <taxon>Pezizomycotina</taxon>
        <taxon>Dothideomycetes</taxon>
        <taxon>Pleosporomycetidae</taxon>
        <taxon>Pleosporales</taxon>
        <taxon>Massarineae</taxon>
        <taxon>Didymosphaeriaceae</taxon>
        <taxon>Paraconiothyrium</taxon>
    </lineage>
</organism>
<feature type="region of interest" description="Disordered" evidence="2">
    <location>
        <begin position="763"/>
        <end position="824"/>
    </location>
</feature>
<dbReference type="InterPro" id="IPR004276">
    <property type="entry name" value="GlycoTrans_28_N"/>
</dbReference>
<reference evidence="5 6" key="1">
    <citation type="submission" date="2024-02" db="EMBL/GenBank/DDBJ databases">
        <title>De novo assembly and annotation of 12 fungi associated with fruit tree decline syndrome in Ontario, Canada.</title>
        <authorList>
            <person name="Sulman M."/>
            <person name="Ellouze W."/>
            <person name="Ilyukhin E."/>
        </authorList>
    </citation>
    <scope>NUCLEOTIDE SEQUENCE [LARGE SCALE GENOMIC DNA]</scope>
    <source>
        <strain evidence="5 6">M42-189</strain>
    </source>
</reference>
<feature type="region of interest" description="Disordered" evidence="2">
    <location>
        <begin position="119"/>
        <end position="181"/>
    </location>
</feature>
<keyword evidence="1" id="KW-0808">Transferase</keyword>
<dbReference type="InterPro" id="IPR050426">
    <property type="entry name" value="Glycosyltransferase_28"/>
</dbReference>
<feature type="compositionally biased region" description="Basic and acidic residues" evidence="2">
    <location>
        <begin position="800"/>
        <end position="821"/>
    </location>
</feature>
<dbReference type="Pfam" id="PF03033">
    <property type="entry name" value="Glyco_transf_28"/>
    <property type="match status" value="1"/>
</dbReference>